<feature type="compositionally biased region" description="Pro residues" evidence="4">
    <location>
        <begin position="162"/>
        <end position="174"/>
    </location>
</feature>
<evidence type="ECO:0000256" key="3">
    <source>
        <dbReference type="ARBA" id="ARBA00023235"/>
    </source>
</evidence>
<sequence length="816" mass="89587">MEDSELQQSPRKRQKTMDGRSNQSDQGATVPAAMASEPPSAAALPQSSRNEQLSKEAEVGITEFVSPDLPGFSGILKKRYTDFLVNEILPSGQVVHLDNLKLPARRQQEKNRETEIPLSATAGQANSAHSEAFEPVAEPISEPATKFTAEAVSVPTSESAPVPVPEPASGPDPVPGHSDKTGVIQDELRSADPIAKWQAYANGSSAIQLSPEDEALLNSYFGPDVAKATLALYNRILNSPHRKTKEYGMVKSAAINNRELRTNIHQALRRIFKSRLETATDDSGVMVITAASTRSNWGSRSADSAARKQPQQKGKLGWQNLGGEYLHFSLYKENKDTMEVVAFLARQLKMKPQAFQFAGTKDRRGVTVQRVSVYRVYADRLLPLNRFLRDAKIGNYQYQPTGLELGELTGNEFFITLRECQFEGAADLGPEQQVKAASEIVGTAIKHLSDRGYINYYGLQRFGTFSTRTDTIGVKMLQGDFKGAIDGILDYSPAALAAAQDPLSGNGKISSDDKARAHALHTFKSTGKAHPAIDDLPRKFSAEASIIRHLGVSGRSADYLGAMQTIPRNLRLMYVHAYQSLVWNFAASERWKRFGDQVLNGDLVLIDEHKDKNADTLKPEDVDADGEVVVHPAEEDSAASAQDFFTRARALTKEEAESGHYTIFDVVLPTPGYDILYPANEMANFYKTFMASEGGGELDPQDMRRKWNDVSLSGSYRKLLARPARDISFDIKTYTNDHEQFVQTDVDKMSQGRDDANGHKAEPGAVEDQGSGEIASKIAVILKLQLGSSQYATMALRELMKLGGVTTYKPDFGGGR</sequence>
<feature type="compositionally biased region" description="Basic and acidic residues" evidence="4">
    <location>
        <begin position="749"/>
        <end position="762"/>
    </location>
</feature>
<dbReference type="InterPro" id="IPR020119">
    <property type="entry name" value="PsdUridine_synth_TruD_CS"/>
</dbReference>
<dbReference type="PROSITE" id="PS01268">
    <property type="entry name" value="UPF0024"/>
    <property type="match status" value="1"/>
</dbReference>
<evidence type="ECO:0000313" key="6">
    <source>
        <dbReference type="EMBL" id="SLM41367.1"/>
    </source>
</evidence>
<reference evidence="7" key="1">
    <citation type="submission" date="2017-03" db="EMBL/GenBank/DDBJ databases">
        <authorList>
            <person name="Sharma R."/>
            <person name="Thines M."/>
        </authorList>
    </citation>
    <scope>NUCLEOTIDE SEQUENCE [LARGE SCALE GENOMIC DNA]</scope>
</reference>
<keyword evidence="7" id="KW-1185">Reference proteome</keyword>
<dbReference type="GO" id="GO:0003723">
    <property type="term" value="F:RNA binding"/>
    <property type="evidence" value="ECO:0007669"/>
    <property type="project" value="InterPro"/>
</dbReference>
<feature type="region of interest" description="Disordered" evidence="4">
    <location>
        <begin position="1"/>
        <end position="56"/>
    </location>
</feature>
<dbReference type="AlphaFoldDB" id="A0A1W5DDX2"/>
<evidence type="ECO:0000259" key="5">
    <source>
        <dbReference type="PROSITE" id="PS50984"/>
    </source>
</evidence>
<feature type="region of interest" description="Disordered" evidence="4">
    <location>
        <begin position="749"/>
        <end position="769"/>
    </location>
</feature>
<organism evidence="6 7">
    <name type="scientific">Lasallia pustulata</name>
    <dbReference type="NCBI Taxonomy" id="136370"/>
    <lineage>
        <taxon>Eukaryota</taxon>
        <taxon>Fungi</taxon>
        <taxon>Dikarya</taxon>
        <taxon>Ascomycota</taxon>
        <taxon>Pezizomycotina</taxon>
        <taxon>Lecanoromycetes</taxon>
        <taxon>OSLEUM clade</taxon>
        <taxon>Umbilicariomycetidae</taxon>
        <taxon>Umbilicariales</taxon>
        <taxon>Umbilicariaceae</taxon>
        <taxon>Lasallia</taxon>
    </lineage>
</organism>
<evidence type="ECO:0000256" key="4">
    <source>
        <dbReference type="SAM" id="MobiDB-lite"/>
    </source>
</evidence>
<evidence type="ECO:0000313" key="7">
    <source>
        <dbReference type="Proteomes" id="UP000192927"/>
    </source>
</evidence>
<keyword evidence="2" id="KW-0819">tRNA processing</keyword>
<protein>
    <submittedName>
        <fullName evidence="6">Pseudouridine synthase, catalytic domain</fullName>
    </submittedName>
</protein>
<dbReference type="PANTHER" id="PTHR13326:SF21">
    <property type="entry name" value="PSEUDOURIDYLATE SYNTHASE PUS7L"/>
    <property type="match status" value="1"/>
</dbReference>
<dbReference type="GO" id="GO:0005634">
    <property type="term" value="C:nucleus"/>
    <property type="evidence" value="ECO:0007669"/>
    <property type="project" value="TreeGrafter"/>
</dbReference>
<evidence type="ECO:0000256" key="2">
    <source>
        <dbReference type="ARBA" id="ARBA00022694"/>
    </source>
</evidence>
<dbReference type="Gene3D" id="3.30.2350.20">
    <property type="entry name" value="TruD, catalytic domain"/>
    <property type="match status" value="2"/>
</dbReference>
<dbReference type="InterPro" id="IPR001656">
    <property type="entry name" value="PsdUridine_synth_TruD"/>
</dbReference>
<dbReference type="FunFam" id="3.30.2350.20:FF:000009">
    <property type="entry name" value="Pseudouridine synthase TruD/Pus7, putative"/>
    <property type="match status" value="1"/>
</dbReference>
<dbReference type="InterPro" id="IPR020103">
    <property type="entry name" value="PsdUridine_synth_cat_dom_sf"/>
</dbReference>
<dbReference type="PIRSF" id="PIRSF037016">
    <property type="entry name" value="Pseudouridin_synth_euk_prd"/>
    <property type="match status" value="1"/>
</dbReference>
<proteinExistence type="inferred from homology"/>
<feature type="region of interest" description="Disordered" evidence="4">
    <location>
        <begin position="155"/>
        <end position="177"/>
    </location>
</feature>
<dbReference type="Pfam" id="PF01142">
    <property type="entry name" value="TruD"/>
    <property type="match status" value="1"/>
</dbReference>
<feature type="domain" description="TRUD" evidence="5">
    <location>
        <begin position="452"/>
        <end position="722"/>
    </location>
</feature>
<dbReference type="CDD" id="cd02576">
    <property type="entry name" value="PseudoU_synth_ScPUS7"/>
    <property type="match status" value="1"/>
</dbReference>
<dbReference type="InterPro" id="IPR042214">
    <property type="entry name" value="TruD_catalytic"/>
</dbReference>
<keyword evidence="3" id="KW-0413">Isomerase</keyword>
<dbReference type="PANTHER" id="PTHR13326">
    <property type="entry name" value="TRNA PSEUDOURIDINE SYNTHASE D"/>
    <property type="match status" value="1"/>
</dbReference>
<dbReference type="SUPFAM" id="SSF55120">
    <property type="entry name" value="Pseudouridine synthase"/>
    <property type="match status" value="1"/>
</dbReference>
<dbReference type="GO" id="GO:0001522">
    <property type="term" value="P:pseudouridine synthesis"/>
    <property type="evidence" value="ECO:0007669"/>
    <property type="project" value="InterPro"/>
</dbReference>
<name>A0A1W5DDX2_9LECA</name>
<dbReference type="EMBL" id="FWEW01003840">
    <property type="protein sequence ID" value="SLM41367.1"/>
    <property type="molecule type" value="Genomic_DNA"/>
</dbReference>
<evidence type="ECO:0000256" key="1">
    <source>
        <dbReference type="ARBA" id="ARBA00007953"/>
    </source>
</evidence>
<comment type="similarity">
    <text evidence="1">Belongs to the pseudouridine synthase TruD family.</text>
</comment>
<feature type="compositionally biased region" description="Low complexity" evidence="4">
    <location>
        <begin position="31"/>
        <end position="48"/>
    </location>
</feature>
<dbReference type="InterPro" id="IPR011760">
    <property type="entry name" value="PsdUridine_synth_TruD_insert"/>
</dbReference>
<dbReference type="NCBIfam" id="TIGR00094">
    <property type="entry name" value="tRNA_TruD_broad"/>
    <property type="match status" value="1"/>
</dbReference>
<dbReference type="PROSITE" id="PS50984">
    <property type="entry name" value="TRUD"/>
    <property type="match status" value="1"/>
</dbReference>
<dbReference type="GO" id="GO:0009982">
    <property type="term" value="F:pseudouridine synthase activity"/>
    <property type="evidence" value="ECO:0007669"/>
    <property type="project" value="InterPro"/>
</dbReference>
<accession>A0A1W5DDX2</accession>
<dbReference type="Proteomes" id="UP000192927">
    <property type="component" value="Unassembled WGS sequence"/>
</dbReference>
<dbReference type="GO" id="GO:0008033">
    <property type="term" value="P:tRNA processing"/>
    <property type="evidence" value="ECO:0007669"/>
    <property type="project" value="UniProtKB-KW"/>
</dbReference>